<dbReference type="Proteomes" id="UP000279968">
    <property type="component" value="Unassembled WGS sequence"/>
</dbReference>
<dbReference type="AlphaFoldDB" id="A0A3B0A1X8"/>
<feature type="domain" description="DUF4232" evidence="3">
    <location>
        <begin position="55"/>
        <end position="191"/>
    </location>
</feature>
<dbReference type="EMBL" id="RBAN01000003">
    <property type="protein sequence ID" value="RKN54399.1"/>
    <property type="molecule type" value="Genomic_DNA"/>
</dbReference>
<dbReference type="InterPro" id="IPR025326">
    <property type="entry name" value="DUF4232"/>
</dbReference>
<accession>A0A3B0A1X8</accession>
<feature type="signal peptide" evidence="2">
    <location>
        <begin position="1"/>
        <end position="19"/>
    </location>
</feature>
<protein>
    <submittedName>
        <fullName evidence="4">DUF4232 domain-containing protein</fullName>
    </submittedName>
</protein>
<evidence type="ECO:0000313" key="5">
    <source>
        <dbReference type="Proteomes" id="UP000279968"/>
    </source>
</evidence>
<keyword evidence="5" id="KW-1185">Reference proteome</keyword>
<reference evidence="4 5" key="1">
    <citation type="journal article" date="2015" name="Int. J. Syst. Evol. Microbiol.">
        <title>Micromonospora costi sp. nov., isolated from a leaf of Costus speciosus.</title>
        <authorList>
            <person name="Thawai C."/>
        </authorList>
    </citation>
    <scope>NUCLEOTIDE SEQUENCE [LARGE SCALE GENOMIC DNA]</scope>
    <source>
        <strain evidence="4 5">CS1-12</strain>
    </source>
</reference>
<keyword evidence="2" id="KW-0732">Signal</keyword>
<evidence type="ECO:0000259" key="3">
    <source>
        <dbReference type="Pfam" id="PF14016"/>
    </source>
</evidence>
<feature type="chain" id="PRO_5038728371" evidence="2">
    <location>
        <begin position="20"/>
        <end position="222"/>
    </location>
</feature>
<feature type="region of interest" description="Disordered" evidence="1">
    <location>
        <begin position="152"/>
        <end position="222"/>
    </location>
</feature>
<dbReference type="Pfam" id="PF14016">
    <property type="entry name" value="DUF4232"/>
    <property type="match status" value="1"/>
</dbReference>
<proteinExistence type="predicted"/>
<evidence type="ECO:0000256" key="1">
    <source>
        <dbReference type="SAM" id="MobiDB-lite"/>
    </source>
</evidence>
<name>A0A3B0A1X8_9ACTN</name>
<dbReference type="RefSeq" id="WP_120781122.1">
    <property type="nucleotide sequence ID" value="NZ_JBHLUP010000001.1"/>
</dbReference>
<comment type="caution">
    <text evidence="4">The sequence shown here is derived from an EMBL/GenBank/DDBJ whole genome shotgun (WGS) entry which is preliminary data.</text>
</comment>
<organism evidence="4 5">
    <name type="scientific">Micromonospora costi</name>
    <dbReference type="NCBI Taxonomy" id="1530042"/>
    <lineage>
        <taxon>Bacteria</taxon>
        <taxon>Bacillati</taxon>
        <taxon>Actinomycetota</taxon>
        <taxon>Actinomycetes</taxon>
        <taxon>Micromonosporales</taxon>
        <taxon>Micromonosporaceae</taxon>
        <taxon>Micromonospora</taxon>
    </lineage>
</organism>
<dbReference type="OrthoDB" id="3827416at2"/>
<gene>
    <name evidence="4" type="ORF">D7193_20655</name>
</gene>
<sequence>MTPRRVRLRFLLSGLPLVAALPLAACTSAGGSPAPTADRQPAPLTSPTEPASTACPASGVLIRSTGSDAAMGLRALGLELVNCGTAPYELNGYPVLTVRDEQRQPIQLRVVKGAKEITSGFDAAPRPLTLRPGDRATAAVLWRNTYTESSAAPTNGEYLDVAPAAGQPAQGVDPDGPIDLGNTGRIGVSAWKRADPTTPAQPPAPSAPSGAPSVVTTPDSRL</sequence>
<feature type="region of interest" description="Disordered" evidence="1">
    <location>
        <begin position="29"/>
        <end position="55"/>
    </location>
</feature>
<evidence type="ECO:0000256" key="2">
    <source>
        <dbReference type="SAM" id="SignalP"/>
    </source>
</evidence>
<evidence type="ECO:0000313" key="4">
    <source>
        <dbReference type="EMBL" id="RKN54399.1"/>
    </source>
</evidence>